<feature type="region of interest" description="Disordered" evidence="1">
    <location>
        <begin position="193"/>
        <end position="213"/>
    </location>
</feature>
<dbReference type="Proteomes" id="UP000642070">
    <property type="component" value="Unassembled WGS sequence"/>
</dbReference>
<evidence type="ECO:0000313" key="3">
    <source>
        <dbReference type="Proteomes" id="UP000642070"/>
    </source>
</evidence>
<organism evidence="2 3">
    <name type="scientific">Dactylosporangium sucinum</name>
    <dbReference type="NCBI Taxonomy" id="1424081"/>
    <lineage>
        <taxon>Bacteria</taxon>
        <taxon>Bacillati</taxon>
        <taxon>Actinomycetota</taxon>
        <taxon>Actinomycetes</taxon>
        <taxon>Micromonosporales</taxon>
        <taxon>Micromonosporaceae</taxon>
        <taxon>Dactylosporangium</taxon>
    </lineage>
</organism>
<dbReference type="RefSeq" id="WP_190253714.1">
    <property type="nucleotide sequence ID" value="NZ_BMPI01000035.1"/>
</dbReference>
<gene>
    <name evidence="2" type="ORF">GCM10007977_064080</name>
</gene>
<dbReference type="EMBL" id="BMPI01000035">
    <property type="protein sequence ID" value="GGM53672.1"/>
    <property type="molecule type" value="Genomic_DNA"/>
</dbReference>
<keyword evidence="3" id="KW-1185">Reference proteome</keyword>
<protein>
    <submittedName>
        <fullName evidence="2">Uncharacterized protein</fullName>
    </submittedName>
</protein>
<name>A0A917X0D0_9ACTN</name>
<accession>A0A917X0D0</accession>
<evidence type="ECO:0000313" key="2">
    <source>
        <dbReference type="EMBL" id="GGM53672.1"/>
    </source>
</evidence>
<reference evidence="2" key="1">
    <citation type="journal article" date="2014" name="Int. J. Syst. Evol. Microbiol.">
        <title>Complete genome sequence of Corynebacterium casei LMG S-19264T (=DSM 44701T), isolated from a smear-ripened cheese.</title>
        <authorList>
            <consortium name="US DOE Joint Genome Institute (JGI-PGF)"/>
            <person name="Walter F."/>
            <person name="Albersmeier A."/>
            <person name="Kalinowski J."/>
            <person name="Ruckert C."/>
        </authorList>
    </citation>
    <scope>NUCLEOTIDE SEQUENCE</scope>
    <source>
        <strain evidence="2">JCM 19831</strain>
    </source>
</reference>
<proteinExistence type="predicted"/>
<evidence type="ECO:0000256" key="1">
    <source>
        <dbReference type="SAM" id="MobiDB-lite"/>
    </source>
</evidence>
<comment type="caution">
    <text evidence="2">The sequence shown here is derived from an EMBL/GenBank/DDBJ whole genome shotgun (WGS) entry which is preliminary data.</text>
</comment>
<dbReference type="AlphaFoldDB" id="A0A917X0D0"/>
<sequence>MTHRPQRCTQHQDYHAGCQPCRAYAAWYFRTRQRLVQAGQWTGMVDSAEARQHATNLIDAGMRRLHIAERAGINVDTIAELLDGRRPIIYPDTAAAILGVRVELRPHSYLPAAGSSRRVQALVWQGRTRAWIAGEADVALGTIRLLADERLDRVLVLTHNRVAALFRQHAGQPAPDTREARAARRQATRNGWHGLGAWDDIDDPDEQPNVGGRGEDLVDEVAVAEVAAGRMPFSALRDAEKVVLFRDHLAGWTFNPTMALLGVSARTVKAWRARAAAESGQVAA</sequence>
<reference evidence="2" key="2">
    <citation type="submission" date="2020-09" db="EMBL/GenBank/DDBJ databases">
        <authorList>
            <person name="Sun Q."/>
            <person name="Ohkuma M."/>
        </authorList>
    </citation>
    <scope>NUCLEOTIDE SEQUENCE</scope>
    <source>
        <strain evidence="2">JCM 19831</strain>
    </source>
</reference>